<protein>
    <submittedName>
        <fullName evidence="1">Uncharacterized protein</fullName>
    </submittedName>
</protein>
<evidence type="ECO:0000313" key="2">
    <source>
        <dbReference type="Proteomes" id="UP001381693"/>
    </source>
</evidence>
<sequence>MAHRLVHLFGAVQRKYQIAEDSDIEDSDLEFRDVDGMSFLPIPPPASISAQDLNAPVLTLRRTPLALNNLPLVDEDFCCTMLKRHWSGRDQQILANLQHIISTVRRHSDFDYYASALPGLYGPCDRMFYFGSHWFTVTSGYEVWLTLVHCDQRL</sequence>
<dbReference type="EMBL" id="JAXCGZ010008545">
    <property type="protein sequence ID" value="KAK7077571.1"/>
    <property type="molecule type" value="Genomic_DNA"/>
</dbReference>
<keyword evidence="2" id="KW-1185">Reference proteome</keyword>
<organism evidence="1 2">
    <name type="scientific">Halocaridina rubra</name>
    <name type="common">Hawaiian red shrimp</name>
    <dbReference type="NCBI Taxonomy" id="373956"/>
    <lineage>
        <taxon>Eukaryota</taxon>
        <taxon>Metazoa</taxon>
        <taxon>Ecdysozoa</taxon>
        <taxon>Arthropoda</taxon>
        <taxon>Crustacea</taxon>
        <taxon>Multicrustacea</taxon>
        <taxon>Malacostraca</taxon>
        <taxon>Eumalacostraca</taxon>
        <taxon>Eucarida</taxon>
        <taxon>Decapoda</taxon>
        <taxon>Pleocyemata</taxon>
        <taxon>Caridea</taxon>
        <taxon>Atyoidea</taxon>
        <taxon>Atyidae</taxon>
        <taxon>Halocaridina</taxon>
    </lineage>
</organism>
<comment type="caution">
    <text evidence="1">The sequence shown here is derived from an EMBL/GenBank/DDBJ whole genome shotgun (WGS) entry which is preliminary data.</text>
</comment>
<dbReference type="Proteomes" id="UP001381693">
    <property type="component" value="Unassembled WGS sequence"/>
</dbReference>
<evidence type="ECO:0000313" key="1">
    <source>
        <dbReference type="EMBL" id="KAK7077571.1"/>
    </source>
</evidence>
<dbReference type="AlphaFoldDB" id="A0AAN9A231"/>
<accession>A0AAN9A231</accession>
<proteinExistence type="predicted"/>
<name>A0AAN9A231_HALRR</name>
<reference evidence="1 2" key="1">
    <citation type="submission" date="2023-11" db="EMBL/GenBank/DDBJ databases">
        <title>Halocaridina rubra genome assembly.</title>
        <authorList>
            <person name="Smith C."/>
        </authorList>
    </citation>
    <scope>NUCLEOTIDE SEQUENCE [LARGE SCALE GENOMIC DNA]</scope>
    <source>
        <strain evidence="1">EP-1</strain>
        <tissue evidence="1">Whole</tissue>
    </source>
</reference>
<gene>
    <name evidence="1" type="ORF">SK128_021020</name>
</gene>